<protein>
    <submittedName>
        <fullName evidence="2">Uncharacterized protein</fullName>
    </submittedName>
</protein>
<dbReference type="AlphaFoldDB" id="A0A5J4TR44"/>
<name>A0A5J4TR44_9EUKA</name>
<accession>A0A5J4TR44</accession>
<dbReference type="Proteomes" id="UP000324800">
    <property type="component" value="Unassembled WGS sequence"/>
</dbReference>
<evidence type="ECO:0000313" key="3">
    <source>
        <dbReference type="Proteomes" id="UP000324800"/>
    </source>
</evidence>
<feature type="non-terminal residue" evidence="2">
    <location>
        <position position="1"/>
    </location>
</feature>
<feature type="compositionally biased region" description="Basic and acidic residues" evidence="1">
    <location>
        <begin position="291"/>
        <end position="300"/>
    </location>
</feature>
<reference evidence="2 3" key="1">
    <citation type="submission" date="2019-03" db="EMBL/GenBank/DDBJ databases">
        <title>Single cell metagenomics reveals metabolic interactions within the superorganism composed of flagellate Streblomastix strix and complex community of Bacteroidetes bacteria on its surface.</title>
        <authorList>
            <person name="Treitli S.C."/>
            <person name="Kolisko M."/>
            <person name="Husnik F."/>
            <person name="Keeling P."/>
            <person name="Hampl V."/>
        </authorList>
    </citation>
    <scope>NUCLEOTIDE SEQUENCE [LARGE SCALE GENOMIC DNA]</scope>
    <source>
        <strain evidence="2">ST1C</strain>
    </source>
</reference>
<evidence type="ECO:0000256" key="1">
    <source>
        <dbReference type="SAM" id="MobiDB-lite"/>
    </source>
</evidence>
<evidence type="ECO:0000313" key="2">
    <source>
        <dbReference type="EMBL" id="KAA6360379.1"/>
    </source>
</evidence>
<comment type="caution">
    <text evidence="2">The sequence shown here is derived from an EMBL/GenBank/DDBJ whole genome shotgun (WGS) entry which is preliminary data.</text>
</comment>
<sequence>VFVGMRKKQKTKEKFQAQQKRHQSVLVEYKGDVNFSRPKPGNGCIIEQNGGPEMTEFVKGPSKGDIKFKGPLYKRQEGKMQIDDGFDLYAYTDDLKNKLDDYEDQSGVNIKGQNENQKFIVEMPKQEKGTLNQQIAEFFTQVEPQTIDFSAMNADDPQLRGINWGAAGPPATIGLGEKGISRPPKELFELQKRQEKLLSKSTTGFAKAQSKRGSQQKQQGRPMNPPMPGQGGQMSRQGSASTSNLPPNQGSIQRHGTQNGVRNHQMSMQGSQQSTPGSQSGNRPLSPGSDNMKRSDNWGV</sequence>
<proteinExistence type="predicted"/>
<organism evidence="2 3">
    <name type="scientific">Streblomastix strix</name>
    <dbReference type="NCBI Taxonomy" id="222440"/>
    <lineage>
        <taxon>Eukaryota</taxon>
        <taxon>Metamonada</taxon>
        <taxon>Preaxostyla</taxon>
        <taxon>Oxymonadida</taxon>
        <taxon>Streblomastigidae</taxon>
        <taxon>Streblomastix</taxon>
    </lineage>
</organism>
<feature type="compositionally biased region" description="Polar residues" evidence="1">
    <location>
        <begin position="240"/>
        <end position="264"/>
    </location>
</feature>
<gene>
    <name evidence="2" type="ORF">EZS28_044094</name>
</gene>
<feature type="region of interest" description="Disordered" evidence="1">
    <location>
        <begin position="192"/>
        <end position="300"/>
    </location>
</feature>
<feature type="compositionally biased region" description="Low complexity" evidence="1">
    <location>
        <begin position="265"/>
        <end position="281"/>
    </location>
</feature>
<feature type="compositionally biased region" description="Low complexity" evidence="1">
    <location>
        <begin position="211"/>
        <end position="222"/>
    </location>
</feature>
<dbReference type="EMBL" id="SNRW01027016">
    <property type="protein sequence ID" value="KAA6360379.1"/>
    <property type="molecule type" value="Genomic_DNA"/>
</dbReference>